<dbReference type="Proteomes" id="UP000298138">
    <property type="component" value="Unassembled WGS sequence"/>
</dbReference>
<dbReference type="GO" id="GO:0005507">
    <property type="term" value="F:copper ion binding"/>
    <property type="evidence" value="ECO:0007669"/>
    <property type="project" value="InterPro"/>
</dbReference>
<evidence type="ECO:0000313" key="11">
    <source>
        <dbReference type="EMBL" id="TGZ77073.1"/>
    </source>
</evidence>
<evidence type="ECO:0000259" key="8">
    <source>
        <dbReference type="Pfam" id="PF00394"/>
    </source>
</evidence>
<evidence type="ECO:0000256" key="5">
    <source>
        <dbReference type="ARBA" id="ARBA00023008"/>
    </source>
</evidence>
<feature type="domain" description="Plastocyanin-like" evidence="9">
    <location>
        <begin position="407"/>
        <end position="524"/>
    </location>
</feature>
<protein>
    <recommendedName>
        <fullName evidence="13">Multicopper oxidase</fullName>
    </recommendedName>
</protein>
<organism evidence="11 12">
    <name type="scientific">Ascodesmis nigricans</name>
    <dbReference type="NCBI Taxonomy" id="341454"/>
    <lineage>
        <taxon>Eukaryota</taxon>
        <taxon>Fungi</taxon>
        <taxon>Dikarya</taxon>
        <taxon>Ascomycota</taxon>
        <taxon>Pezizomycotina</taxon>
        <taxon>Pezizomycetes</taxon>
        <taxon>Pezizales</taxon>
        <taxon>Ascodesmidaceae</taxon>
        <taxon>Ascodesmis</taxon>
    </lineage>
</organism>
<feature type="signal peptide" evidence="7">
    <location>
        <begin position="1"/>
        <end position="17"/>
    </location>
</feature>
<evidence type="ECO:0000256" key="1">
    <source>
        <dbReference type="ARBA" id="ARBA00010609"/>
    </source>
</evidence>
<accession>A0A4S2MJN4</accession>
<dbReference type="PANTHER" id="PTHR11709">
    <property type="entry name" value="MULTI-COPPER OXIDASE"/>
    <property type="match status" value="1"/>
</dbReference>
<keyword evidence="6" id="KW-0325">Glycoprotein</keyword>
<evidence type="ECO:0000259" key="10">
    <source>
        <dbReference type="Pfam" id="PF07732"/>
    </source>
</evidence>
<dbReference type="InterPro" id="IPR045087">
    <property type="entry name" value="Cu-oxidase_fam"/>
</dbReference>
<feature type="chain" id="PRO_5020572648" description="Multicopper oxidase" evidence="7">
    <location>
        <begin position="18"/>
        <end position="555"/>
    </location>
</feature>
<evidence type="ECO:0000259" key="9">
    <source>
        <dbReference type="Pfam" id="PF07731"/>
    </source>
</evidence>
<dbReference type="SUPFAM" id="SSF49503">
    <property type="entry name" value="Cupredoxins"/>
    <property type="match status" value="3"/>
</dbReference>
<proteinExistence type="inferred from homology"/>
<reference evidence="11 12" key="1">
    <citation type="submission" date="2019-04" db="EMBL/GenBank/DDBJ databases">
        <title>Comparative genomics and transcriptomics to analyze fruiting body development in filamentous ascomycetes.</title>
        <authorList>
            <consortium name="DOE Joint Genome Institute"/>
            <person name="Lutkenhaus R."/>
            <person name="Traeger S."/>
            <person name="Breuer J."/>
            <person name="Kuo A."/>
            <person name="Lipzen A."/>
            <person name="Pangilinan J."/>
            <person name="Dilworth D."/>
            <person name="Sandor L."/>
            <person name="Poggeler S."/>
            <person name="Barry K."/>
            <person name="Grigoriev I.V."/>
            <person name="Nowrousian M."/>
        </authorList>
    </citation>
    <scope>NUCLEOTIDE SEQUENCE [LARGE SCALE GENOMIC DNA]</scope>
    <source>
        <strain evidence="11 12">CBS 389.68</strain>
    </source>
</reference>
<evidence type="ECO:0000313" key="12">
    <source>
        <dbReference type="Proteomes" id="UP000298138"/>
    </source>
</evidence>
<dbReference type="InterPro" id="IPR001117">
    <property type="entry name" value="Cu-oxidase_2nd"/>
</dbReference>
<sequence length="555" mass="61623">MLLLGLYLFFIVSLALASPLQKRACQNGPTSRNCWGSFSIDDDEHTIWPNTGVTREYTFTISETTEAPDGVSRPVMLVNGQYPGPTIEANWGDFVKVTVKNELRTNGTGIHWHGVRQLNSVYADGTAAVTECPIAPGRSHSYTWQATQHGTGWYHSHYSLQYSDGVVGAIVVNGPRTANYDTDLGPVILTDWYHKTAFKIATQALQNSLGLPPIQPNALINGKNVYHGKGSWSTFNFTPGKKHLLRLINTGSEVTFRFSIDDHELQVIAMDWVPIKPYTTKSITIAVGQRYDVIVDTKGKKSQDYWMRAVPQTSCLSLNLNALNVKAIVRYNAASTSDPKTLPKTLLDACVDEDPKNLVPYHVHDVGSAEVNENADSNLLDDPEKGFALRWFVGADPYYPHKNDPSAKKVMAGQSLPDEMSPMDIGHLGVNKWVYVIVQSWLPIAHPMHLHGHDTYILRQGASVYVDGLPINTKNPPRRDTVQLPASGHVVIAFKTDNPGTWLLHCHIAFHLHHGFARTVIEQQKLISGVYGSGRRAEMNHQCDAWSRSGLESRD</sequence>
<dbReference type="OrthoDB" id="2121828at2759"/>
<gene>
    <name evidence="11" type="ORF">EX30DRAFT_366980</name>
</gene>
<dbReference type="Gene3D" id="2.60.40.420">
    <property type="entry name" value="Cupredoxins - blue copper proteins"/>
    <property type="match status" value="3"/>
</dbReference>
<evidence type="ECO:0008006" key="13">
    <source>
        <dbReference type="Google" id="ProtNLM"/>
    </source>
</evidence>
<keyword evidence="3" id="KW-0677">Repeat</keyword>
<keyword evidence="5" id="KW-0186">Copper</keyword>
<evidence type="ECO:0000256" key="6">
    <source>
        <dbReference type="ARBA" id="ARBA00023180"/>
    </source>
</evidence>
<feature type="domain" description="Plastocyanin-like" evidence="10">
    <location>
        <begin position="63"/>
        <end position="175"/>
    </location>
</feature>
<evidence type="ECO:0000256" key="2">
    <source>
        <dbReference type="ARBA" id="ARBA00022723"/>
    </source>
</evidence>
<keyword evidence="2" id="KW-0479">Metal-binding</keyword>
<dbReference type="Pfam" id="PF07731">
    <property type="entry name" value="Cu-oxidase_2"/>
    <property type="match status" value="1"/>
</dbReference>
<dbReference type="GO" id="GO:0016491">
    <property type="term" value="F:oxidoreductase activity"/>
    <property type="evidence" value="ECO:0007669"/>
    <property type="project" value="UniProtKB-KW"/>
</dbReference>
<evidence type="ECO:0000256" key="7">
    <source>
        <dbReference type="SAM" id="SignalP"/>
    </source>
</evidence>
<dbReference type="Pfam" id="PF00394">
    <property type="entry name" value="Cu-oxidase"/>
    <property type="match status" value="1"/>
</dbReference>
<dbReference type="InterPro" id="IPR011706">
    <property type="entry name" value="Cu-oxidase_C"/>
</dbReference>
<feature type="domain" description="Plastocyanin-like" evidence="8">
    <location>
        <begin position="186"/>
        <end position="333"/>
    </location>
</feature>
<dbReference type="CDD" id="cd13880">
    <property type="entry name" value="CuRO_2_MaLCC_like"/>
    <property type="match status" value="1"/>
</dbReference>
<dbReference type="EMBL" id="ML220160">
    <property type="protein sequence ID" value="TGZ77073.1"/>
    <property type="molecule type" value="Genomic_DNA"/>
</dbReference>
<evidence type="ECO:0000256" key="4">
    <source>
        <dbReference type="ARBA" id="ARBA00023002"/>
    </source>
</evidence>
<dbReference type="FunFam" id="2.60.40.420:FF:000038">
    <property type="entry name" value="Extracellular dihydrogeodin oxidase/laccase"/>
    <property type="match status" value="1"/>
</dbReference>
<name>A0A4S2MJN4_9PEZI</name>
<dbReference type="InParanoid" id="A0A4S2MJN4"/>
<keyword evidence="4" id="KW-0560">Oxidoreductase</keyword>
<dbReference type="InterPro" id="IPR008972">
    <property type="entry name" value="Cupredoxin"/>
</dbReference>
<dbReference type="CDD" id="cd13854">
    <property type="entry name" value="CuRO_1_MaLCC_like"/>
    <property type="match status" value="1"/>
</dbReference>
<dbReference type="FunFam" id="2.60.40.420:FF:000021">
    <property type="entry name" value="Extracellular dihydrogeodin oxidase/laccase"/>
    <property type="match status" value="1"/>
</dbReference>
<dbReference type="PANTHER" id="PTHR11709:SF502">
    <property type="entry name" value="MULTICOPPER OXIDASE"/>
    <property type="match status" value="1"/>
</dbReference>
<dbReference type="CDD" id="cd13901">
    <property type="entry name" value="CuRO_3_MaLCC_like"/>
    <property type="match status" value="1"/>
</dbReference>
<evidence type="ECO:0000256" key="3">
    <source>
        <dbReference type="ARBA" id="ARBA00022737"/>
    </source>
</evidence>
<dbReference type="STRING" id="341454.A0A4S2MJN4"/>
<keyword evidence="12" id="KW-1185">Reference proteome</keyword>
<comment type="similarity">
    <text evidence="1">Belongs to the multicopper oxidase family.</text>
</comment>
<dbReference type="AlphaFoldDB" id="A0A4S2MJN4"/>
<dbReference type="FunCoup" id="A0A4S2MJN4">
    <property type="interactions" value="723"/>
</dbReference>
<dbReference type="InterPro" id="IPR011707">
    <property type="entry name" value="Cu-oxidase-like_N"/>
</dbReference>
<keyword evidence="7" id="KW-0732">Signal</keyword>
<dbReference type="Pfam" id="PF07732">
    <property type="entry name" value="Cu-oxidase_3"/>
    <property type="match status" value="1"/>
</dbReference>